<feature type="chain" id="PRO_5017963851" evidence="7">
    <location>
        <begin position="24"/>
        <end position="566"/>
    </location>
</feature>
<dbReference type="PANTHER" id="PTHR34001">
    <property type="entry name" value="BLL7405 PROTEIN"/>
    <property type="match status" value="1"/>
</dbReference>
<dbReference type="SUPFAM" id="SSF56925">
    <property type="entry name" value="OMPA-like"/>
    <property type="match status" value="2"/>
</dbReference>
<dbReference type="InterPro" id="IPR005618">
    <property type="entry name" value="OMPW"/>
</dbReference>
<comment type="similarity">
    <text evidence="2">Belongs to the OmpW/AlkL family.</text>
</comment>
<accession>A0A3G8M7G7</accession>
<dbReference type="AlphaFoldDB" id="A0A3G8M7G7"/>
<evidence type="ECO:0000256" key="1">
    <source>
        <dbReference type="ARBA" id="ARBA00004442"/>
    </source>
</evidence>
<dbReference type="Proteomes" id="UP000273982">
    <property type="component" value="Chromosome"/>
</dbReference>
<evidence type="ECO:0000313" key="9">
    <source>
        <dbReference type="EMBL" id="AZG77851.1"/>
    </source>
</evidence>
<keyword evidence="3 7" id="KW-0732">Signal</keyword>
<gene>
    <name evidence="9" type="ORF">EHO51_14550</name>
</gene>
<evidence type="ECO:0000256" key="2">
    <source>
        <dbReference type="ARBA" id="ARBA00009330"/>
    </source>
</evidence>
<evidence type="ECO:0000256" key="7">
    <source>
        <dbReference type="SAM" id="SignalP"/>
    </source>
</evidence>
<feature type="signal peptide" evidence="7">
    <location>
        <begin position="1"/>
        <end position="23"/>
    </location>
</feature>
<dbReference type="GO" id="GO:0009279">
    <property type="term" value="C:cell outer membrane"/>
    <property type="evidence" value="ECO:0007669"/>
    <property type="project" value="UniProtKB-SubCell"/>
</dbReference>
<proteinExistence type="inferred from homology"/>
<keyword evidence="5" id="KW-0998">Cell outer membrane</keyword>
<dbReference type="InterPro" id="IPR027385">
    <property type="entry name" value="Beta-barrel_OMP"/>
</dbReference>
<dbReference type="InterPro" id="IPR051692">
    <property type="entry name" value="OMP-like"/>
</dbReference>
<dbReference type="Pfam" id="PF03922">
    <property type="entry name" value="OmpW"/>
    <property type="match status" value="1"/>
</dbReference>
<evidence type="ECO:0000256" key="5">
    <source>
        <dbReference type="ARBA" id="ARBA00023237"/>
    </source>
</evidence>
<feature type="domain" description="Outer membrane protein beta-barrel" evidence="8">
    <location>
        <begin position="10"/>
        <end position="251"/>
    </location>
</feature>
<evidence type="ECO:0000256" key="3">
    <source>
        <dbReference type="ARBA" id="ARBA00022729"/>
    </source>
</evidence>
<sequence length="566" mass="58911">MKNFVRGALAALVVGSVGAAAQAADLPSYKAPPPPPPPAFTWTGLYGGVNIGYAFGDNSRETGGLGYLTGIPVVGAAPVTLAPFGSTWSVGQNLHGIAGGAQLGYNYQFNPWLVLGAEADIQATDAVSHSRTAIGLADATGTHLQTMNSTKNVDWFGTVRGRVGFTLPSMPNLMVFGTGGFAYGQVVNNVGFGDVFPAQGLSAIGNGYYDNTKVGWTAGGGIEWSPSMFPSWSLKAEYLYVDLGSTTANSVPLNALPGVAAGIPVFAATHNSPTRFQVVRAGINWHFDPFAVVAPSSASGALPSVKGPPPAFVDSYQPFQVRLKVAGVIPLNGHGTVYDSGSGYPGLGSIGVGTGLTGYNGVIAGASTNTSSAIIPMLDVAYYLTKNWAIEAICCVAPHHIQGTGTISSDFARAWLFPPSIMAQYHFTNIGAFQPYVGVGVNFTTFWNTRVNNDTWSIPFAPGSPLAGAQGVLANFQYATVAPSWGPVGQIGFDYMLNDHWGVNVDFKYIGLHPMVHSTVVSFAPVAGAGLSAIYIPVKVSLPINPVVISAGLTYRFGGSLLSPLF</sequence>
<dbReference type="Pfam" id="PF13505">
    <property type="entry name" value="OMP_b-brl"/>
    <property type="match status" value="1"/>
</dbReference>
<comment type="subcellular location">
    <subcellularLocation>
        <location evidence="1">Cell outer membrane</location>
    </subcellularLocation>
</comment>
<keyword evidence="4" id="KW-0472">Membrane</keyword>
<dbReference type="InterPro" id="IPR011250">
    <property type="entry name" value="OMP/PagP_B-barrel"/>
</dbReference>
<name>A0A3G8M7G7_9HYPH</name>
<protein>
    <submittedName>
        <fullName evidence="9">OmpW family protein</fullName>
    </submittedName>
</protein>
<organism evidence="9 10">
    <name type="scientific">Methylocystis rosea</name>
    <dbReference type="NCBI Taxonomy" id="173366"/>
    <lineage>
        <taxon>Bacteria</taxon>
        <taxon>Pseudomonadati</taxon>
        <taxon>Pseudomonadota</taxon>
        <taxon>Alphaproteobacteria</taxon>
        <taxon>Hyphomicrobiales</taxon>
        <taxon>Methylocystaceae</taxon>
        <taxon>Methylocystis</taxon>
    </lineage>
</organism>
<dbReference type="KEGG" id="mros:EHO51_14550"/>
<comment type="similarity">
    <text evidence="6">Belongs to the Omp25/RopB family.</text>
</comment>
<dbReference type="RefSeq" id="WP_124739487.1">
    <property type="nucleotide sequence ID" value="NZ_CP034086.1"/>
</dbReference>
<dbReference type="PANTHER" id="PTHR34001:SF3">
    <property type="entry name" value="BLL7405 PROTEIN"/>
    <property type="match status" value="1"/>
</dbReference>
<evidence type="ECO:0000259" key="8">
    <source>
        <dbReference type="Pfam" id="PF13505"/>
    </source>
</evidence>
<dbReference type="Gene3D" id="2.40.160.20">
    <property type="match status" value="2"/>
</dbReference>
<dbReference type="EMBL" id="CP034086">
    <property type="protein sequence ID" value="AZG77851.1"/>
    <property type="molecule type" value="Genomic_DNA"/>
</dbReference>
<evidence type="ECO:0000256" key="6">
    <source>
        <dbReference type="ARBA" id="ARBA00038306"/>
    </source>
</evidence>
<reference evidence="9 10" key="1">
    <citation type="submission" date="2018-11" db="EMBL/GenBank/DDBJ databases">
        <title>Genome squencing of methanotrophic bacteria isolated from alkaline groundwater in Korea.</title>
        <authorList>
            <person name="Nguyen L.N."/>
        </authorList>
    </citation>
    <scope>NUCLEOTIDE SEQUENCE [LARGE SCALE GENOMIC DNA]</scope>
    <source>
        <strain evidence="9 10">GW6</strain>
    </source>
</reference>
<evidence type="ECO:0000313" key="10">
    <source>
        <dbReference type="Proteomes" id="UP000273982"/>
    </source>
</evidence>
<evidence type="ECO:0000256" key="4">
    <source>
        <dbReference type="ARBA" id="ARBA00023136"/>
    </source>
</evidence>